<dbReference type="SUPFAM" id="SSF52540">
    <property type="entry name" value="P-loop containing nucleoside triphosphate hydrolases"/>
    <property type="match status" value="1"/>
</dbReference>
<dbReference type="InterPro" id="IPR027417">
    <property type="entry name" value="P-loop_NTPase"/>
</dbReference>
<proteinExistence type="predicted"/>
<sequence>MPTQQIWDEILPELADKLDQVSQTIATNTYIGDTKRQLRKIIDDARSETLILFIGNRETGKSTIINGLVGREVIARNRGEFSTANTFIRYGDKEQVTAYFYDDVEETFALDRLPLLTSSESYTSKLLQSHIDYINVYLHEPMLKQMTLIDTMSLQEEEGTAFLSPALLNRVDEIFWVLRPDKAIDAEELRVIEHLRERDVRPYCIINEIADQQQNAAFVTMVKEQYGHLFDEVIYVAALEIESYLATKDPVHWEASRFDSLVAKLEQFARDKEARTRRILLRFIEWLERFEIETSLLPEREPLCTAVEELTHYERNVLLTTAQHQQSIAAIAAHEAAYAHAAGAFDGVNTLYQLLQALEDATYLTDEVVMEFTMKAEAYLQTVGAYRKAHLAYEQHAQQVTTNLNAMSQEQREALLADEAATIHQDIAYAHELFDKMMVSYTAIAEAEQHVTSRWDAVEQRLQDNHTKELSYHLKAATHLIKTRQKELAALKLSVIKMEEFTCLIEAQGMLRDVVWRYIDDTALPLSTKEKAYTDELIQNISRVDLSGNGILTRSGAVNVVNQRVEDAMFETRYPVVTLQLEENGLKSADIPPLPKKVTV</sequence>
<feature type="domain" description="Dynamin N-terminal" evidence="1">
    <location>
        <begin position="51"/>
        <end position="208"/>
    </location>
</feature>
<reference evidence="2" key="1">
    <citation type="submission" date="2014-07" db="EMBL/GenBank/DDBJ databases">
        <authorList>
            <person name="Urmite Genomes Urmite Genomes"/>
        </authorList>
    </citation>
    <scope>NUCLEOTIDE SEQUENCE</scope>
    <source>
        <strain evidence="2">13S34_air</strain>
    </source>
</reference>
<name>A0A078M2X7_9BACL</name>
<accession>A0A078M2X7</accession>
<evidence type="ECO:0000313" key="2">
    <source>
        <dbReference type="EMBL" id="CEA00619.1"/>
    </source>
</evidence>
<dbReference type="HOGENOM" id="CLU_454779_0_0_9"/>
<dbReference type="Pfam" id="PF00350">
    <property type="entry name" value="Dynamin_N"/>
    <property type="match status" value="1"/>
</dbReference>
<dbReference type="EMBL" id="LN483073">
    <property type="protein sequence ID" value="CEA00619.1"/>
    <property type="molecule type" value="Genomic_DNA"/>
</dbReference>
<gene>
    <name evidence="2" type="primary">era_2</name>
    <name evidence="2" type="ORF">BN1050_00674</name>
</gene>
<organism evidence="2">
    <name type="scientific">Metalysinibacillus saudimassiliensis</name>
    <dbReference type="NCBI Taxonomy" id="1461583"/>
    <lineage>
        <taxon>Bacteria</taxon>
        <taxon>Bacillati</taxon>
        <taxon>Bacillota</taxon>
        <taxon>Bacilli</taxon>
        <taxon>Bacillales</taxon>
        <taxon>Caryophanaceae</taxon>
        <taxon>Metalysinibacillus</taxon>
    </lineage>
</organism>
<dbReference type="InterPro" id="IPR045063">
    <property type="entry name" value="Dynamin_N"/>
</dbReference>
<protein>
    <submittedName>
        <fullName evidence="2">GTPase Era</fullName>
    </submittedName>
</protein>
<dbReference type="AlphaFoldDB" id="A0A078M2X7"/>
<dbReference type="PATRIC" id="fig|1461583.4.peg.647"/>
<evidence type="ECO:0000259" key="1">
    <source>
        <dbReference type="Pfam" id="PF00350"/>
    </source>
</evidence>
<dbReference type="Gene3D" id="3.40.50.300">
    <property type="entry name" value="P-loop containing nucleotide triphosphate hydrolases"/>
    <property type="match status" value="1"/>
</dbReference>